<dbReference type="Proteomes" id="UP001597546">
    <property type="component" value="Unassembled WGS sequence"/>
</dbReference>
<dbReference type="PANTHER" id="PTHR44520:SF2">
    <property type="entry name" value="RESPONSE REGULATOR RCP1"/>
    <property type="match status" value="1"/>
</dbReference>
<dbReference type="PROSITE" id="PS50110">
    <property type="entry name" value="RESPONSE_REGULATORY"/>
    <property type="match status" value="1"/>
</dbReference>
<evidence type="ECO:0000256" key="1">
    <source>
        <dbReference type="PROSITE-ProRule" id="PRU00169"/>
    </source>
</evidence>
<evidence type="ECO:0000313" key="3">
    <source>
        <dbReference type="EMBL" id="MFD2730756.1"/>
    </source>
</evidence>
<evidence type="ECO:0000313" key="4">
    <source>
        <dbReference type="Proteomes" id="UP001597546"/>
    </source>
</evidence>
<dbReference type="RefSeq" id="WP_379044493.1">
    <property type="nucleotide sequence ID" value="NZ_JBHSKW010000042.1"/>
</dbReference>
<dbReference type="Pfam" id="PF00072">
    <property type="entry name" value="Response_reg"/>
    <property type="match status" value="1"/>
</dbReference>
<protein>
    <submittedName>
        <fullName evidence="3">Response regulator</fullName>
    </submittedName>
</protein>
<keyword evidence="4" id="KW-1185">Reference proteome</keyword>
<dbReference type="InterPro" id="IPR052893">
    <property type="entry name" value="TCS_response_regulator"/>
</dbReference>
<sequence length="133" mass="15252">MNKLFWIADDDPDDRMIIKEAFEENNCSNSLSFFEDGEEVLLKFKEAISNGSIIYPSLLILDLNMPKVNGLELLTQLKKDEITKNIPVVILSTSRSHHDKEKVLKLGADDFITKPFSFDVMIEITRDLIQKYG</sequence>
<comment type="caution">
    <text evidence="3">The sequence shown here is derived from an EMBL/GenBank/DDBJ whole genome shotgun (WGS) entry which is preliminary data.</text>
</comment>
<dbReference type="CDD" id="cd17557">
    <property type="entry name" value="REC_Rcp-like"/>
    <property type="match status" value="1"/>
</dbReference>
<feature type="domain" description="Response regulatory" evidence="2">
    <location>
        <begin position="4"/>
        <end position="129"/>
    </location>
</feature>
<accession>A0ABW5TNT2</accession>
<organism evidence="3 4">
    <name type="scientific">Pedobacter alpinus</name>
    <dbReference type="NCBI Taxonomy" id="1590643"/>
    <lineage>
        <taxon>Bacteria</taxon>
        <taxon>Pseudomonadati</taxon>
        <taxon>Bacteroidota</taxon>
        <taxon>Sphingobacteriia</taxon>
        <taxon>Sphingobacteriales</taxon>
        <taxon>Sphingobacteriaceae</taxon>
        <taxon>Pedobacter</taxon>
    </lineage>
</organism>
<dbReference type="InterPro" id="IPR011006">
    <property type="entry name" value="CheY-like_superfamily"/>
</dbReference>
<name>A0ABW5TNT2_9SPHI</name>
<proteinExistence type="predicted"/>
<gene>
    <name evidence="3" type="ORF">ACFSSE_03495</name>
</gene>
<dbReference type="Gene3D" id="3.40.50.2300">
    <property type="match status" value="1"/>
</dbReference>
<dbReference type="InterPro" id="IPR001789">
    <property type="entry name" value="Sig_transdc_resp-reg_receiver"/>
</dbReference>
<evidence type="ECO:0000259" key="2">
    <source>
        <dbReference type="PROSITE" id="PS50110"/>
    </source>
</evidence>
<reference evidence="4" key="1">
    <citation type="journal article" date="2019" name="Int. J. Syst. Evol. Microbiol.">
        <title>The Global Catalogue of Microorganisms (GCM) 10K type strain sequencing project: providing services to taxonomists for standard genome sequencing and annotation.</title>
        <authorList>
            <consortium name="The Broad Institute Genomics Platform"/>
            <consortium name="The Broad Institute Genome Sequencing Center for Infectious Disease"/>
            <person name="Wu L."/>
            <person name="Ma J."/>
        </authorList>
    </citation>
    <scope>NUCLEOTIDE SEQUENCE [LARGE SCALE GENOMIC DNA]</scope>
    <source>
        <strain evidence="4">KCTC 42456</strain>
    </source>
</reference>
<keyword evidence="1" id="KW-0597">Phosphoprotein</keyword>
<dbReference type="SMART" id="SM00448">
    <property type="entry name" value="REC"/>
    <property type="match status" value="1"/>
</dbReference>
<dbReference type="EMBL" id="JBHULV010000008">
    <property type="protein sequence ID" value="MFD2730756.1"/>
    <property type="molecule type" value="Genomic_DNA"/>
</dbReference>
<dbReference type="SUPFAM" id="SSF52172">
    <property type="entry name" value="CheY-like"/>
    <property type="match status" value="1"/>
</dbReference>
<dbReference type="PANTHER" id="PTHR44520">
    <property type="entry name" value="RESPONSE REGULATOR RCP1-RELATED"/>
    <property type="match status" value="1"/>
</dbReference>
<feature type="modified residue" description="4-aspartylphosphate" evidence="1">
    <location>
        <position position="62"/>
    </location>
</feature>